<dbReference type="InterPro" id="IPR001624">
    <property type="entry name" value="FliE"/>
</dbReference>
<keyword evidence="4 5" id="KW-0975">Bacterial flagellum</keyword>
<dbReference type="HAMAP" id="MF_00724">
    <property type="entry name" value="FliE"/>
    <property type="match status" value="1"/>
</dbReference>
<keyword evidence="6" id="KW-0966">Cell projection</keyword>
<evidence type="ECO:0000313" key="6">
    <source>
        <dbReference type="EMBL" id="MEG3184651.1"/>
    </source>
</evidence>
<dbReference type="PRINTS" id="PR01006">
    <property type="entry name" value="FLGHOOKFLIE"/>
</dbReference>
<proteinExistence type="inferred from homology"/>
<reference evidence="6 7" key="1">
    <citation type="journal article" date="2016" name="Int. J. Syst. Evol. Microbiol.">
        <title>Lysobacter erysipheiresistens sp. nov., an antagonist of powdery mildew, isolated from tobacco-cultivated soil.</title>
        <authorList>
            <person name="Xie B."/>
            <person name="Li T."/>
            <person name="Lin X."/>
            <person name="Wang C.J."/>
            <person name="Chen Y.J."/>
            <person name="Liu W.J."/>
            <person name="Zhao Z.W."/>
        </authorList>
    </citation>
    <scope>NUCLEOTIDE SEQUENCE [LARGE SCALE GENOMIC DNA]</scope>
    <source>
        <strain evidence="6 7">RS-LYSO-3</strain>
    </source>
</reference>
<dbReference type="PANTHER" id="PTHR34653">
    <property type="match status" value="1"/>
</dbReference>
<keyword evidence="6" id="KW-0282">Flagellum</keyword>
<accession>A0ABU7Z0J8</accession>
<evidence type="ECO:0000256" key="2">
    <source>
        <dbReference type="ARBA" id="ARBA00009272"/>
    </source>
</evidence>
<evidence type="ECO:0000256" key="1">
    <source>
        <dbReference type="ARBA" id="ARBA00004117"/>
    </source>
</evidence>
<keyword evidence="7" id="KW-1185">Reference proteome</keyword>
<dbReference type="NCBIfam" id="TIGR00205">
    <property type="entry name" value="fliE"/>
    <property type="match status" value="1"/>
</dbReference>
<dbReference type="Proteomes" id="UP001355056">
    <property type="component" value="Unassembled WGS sequence"/>
</dbReference>
<evidence type="ECO:0000256" key="5">
    <source>
        <dbReference type="HAMAP-Rule" id="MF_00724"/>
    </source>
</evidence>
<keyword evidence="6" id="KW-0969">Cilium</keyword>
<protein>
    <recommendedName>
        <fullName evidence="3 5">Flagellar hook-basal body complex protein FliE</fullName>
    </recommendedName>
</protein>
<name>A0ABU7Z0J8_9GAMM</name>
<organism evidence="6 7">
    <name type="scientific">Novilysobacter erysipheiresistens</name>
    <dbReference type="NCBI Taxonomy" id="1749332"/>
    <lineage>
        <taxon>Bacteria</taxon>
        <taxon>Pseudomonadati</taxon>
        <taxon>Pseudomonadota</taxon>
        <taxon>Gammaproteobacteria</taxon>
        <taxon>Lysobacterales</taxon>
        <taxon>Lysobacteraceae</taxon>
        <taxon>Novilysobacter</taxon>
    </lineage>
</organism>
<sequence>MMSIEAIGAAFADLPATGAIKPQGSGADFLSMIGDGIARVDESLKTADSHLRALAAGEDIPVHELMISMERARTDLMLMAEVRNRVIEGYQELTRMQL</sequence>
<comment type="caution">
    <text evidence="6">The sequence shown here is derived from an EMBL/GenBank/DDBJ whole genome shotgun (WGS) entry which is preliminary data.</text>
</comment>
<evidence type="ECO:0000256" key="4">
    <source>
        <dbReference type="ARBA" id="ARBA00023143"/>
    </source>
</evidence>
<dbReference type="Pfam" id="PF02049">
    <property type="entry name" value="FliE"/>
    <property type="match status" value="1"/>
</dbReference>
<comment type="similarity">
    <text evidence="2 5">Belongs to the FliE family.</text>
</comment>
<evidence type="ECO:0000313" key="7">
    <source>
        <dbReference type="Proteomes" id="UP001355056"/>
    </source>
</evidence>
<dbReference type="PANTHER" id="PTHR34653:SF1">
    <property type="entry name" value="FLAGELLAR HOOK-BASAL BODY COMPLEX PROTEIN FLIE"/>
    <property type="match status" value="1"/>
</dbReference>
<dbReference type="EMBL" id="JAXGFP010000006">
    <property type="protein sequence ID" value="MEG3184651.1"/>
    <property type="molecule type" value="Genomic_DNA"/>
</dbReference>
<gene>
    <name evidence="5 6" type="primary">fliE</name>
    <name evidence="6" type="ORF">SNE34_11585</name>
</gene>
<dbReference type="RefSeq" id="WP_332617382.1">
    <property type="nucleotide sequence ID" value="NZ_JAXGFP010000006.1"/>
</dbReference>
<comment type="subcellular location">
    <subcellularLocation>
        <location evidence="1 5">Bacterial flagellum basal body</location>
    </subcellularLocation>
</comment>
<evidence type="ECO:0000256" key="3">
    <source>
        <dbReference type="ARBA" id="ARBA00018024"/>
    </source>
</evidence>